<dbReference type="EMBL" id="CP150886">
    <property type="protein sequence ID" value="WZB90121.1"/>
    <property type="molecule type" value="Genomic_DNA"/>
</dbReference>
<feature type="repeat" description="WD" evidence="3">
    <location>
        <begin position="278"/>
        <end position="318"/>
    </location>
</feature>
<dbReference type="PRINTS" id="PR00320">
    <property type="entry name" value="GPROTEINBRPT"/>
</dbReference>
<evidence type="ECO:0000256" key="2">
    <source>
        <dbReference type="ARBA" id="ARBA00022737"/>
    </source>
</evidence>
<feature type="repeat" description="WD" evidence="3">
    <location>
        <begin position="194"/>
        <end position="235"/>
    </location>
</feature>
<dbReference type="PANTHER" id="PTHR19879">
    <property type="entry name" value="TRANSCRIPTION INITIATION FACTOR TFIID"/>
    <property type="match status" value="1"/>
</dbReference>
<reference evidence="4 5" key="1">
    <citation type="submission" date="2024-04" db="EMBL/GenBank/DDBJ databases">
        <title>Okeanomitos corallinicola gen. &amp; sp. nov. (Nostocales, Cyanobacteria), a new toxic marine heterocyst-forming cyanobacterium from a coral reef.</title>
        <authorList>
            <person name="Li H."/>
            <person name="Li R."/>
            <person name="Kang J."/>
            <person name="Hii K.S."/>
            <person name="Mohamed H.F."/>
            <person name="Xu X."/>
            <person name="Luo Z."/>
        </authorList>
    </citation>
    <scope>NUCLEOTIDE SEQUENCE [LARGE SCALE GENOMIC DNA]</scope>
    <source>
        <strain evidence="4 5">TIOX110</strain>
    </source>
</reference>
<evidence type="ECO:0000256" key="1">
    <source>
        <dbReference type="ARBA" id="ARBA00022574"/>
    </source>
</evidence>
<dbReference type="CDD" id="cd00200">
    <property type="entry name" value="WD40"/>
    <property type="match status" value="1"/>
</dbReference>
<dbReference type="InterPro" id="IPR036322">
    <property type="entry name" value="WD40_repeat_dom_sf"/>
</dbReference>
<keyword evidence="5" id="KW-1185">Reference proteome</keyword>
<feature type="repeat" description="WD" evidence="3">
    <location>
        <begin position="236"/>
        <end position="277"/>
    </location>
</feature>
<proteinExistence type="predicted"/>
<dbReference type="PROSITE" id="PS50294">
    <property type="entry name" value="WD_REPEATS_REGION"/>
    <property type="match status" value="5"/>
</dbReference>
<protein>
    <submittedName>
        <fullName evidence="4">WD40 repeat domain-containing protein</fullName>
    </submittedName>
</protein>
<gene>
    <name evidence="4" type="ORF">WJM97_10710</name>
</gene>
<keyword evidence="2" id="KW-0677">Repeat</keyword>
<feature type="repeat" description="WD" evidence="3">
    <location>
        <begin position="66"/>
        <end position="92"/>
    </location>
</feature>
<dbReference type="PANTHER" id="PTHR19879:SF9">
    <property type="entry name" value="TRANSCRIPTION INITIATION FACTOR TFIID SUBUNIT 5"/>
    <property type="match status" value="1"/>
</dbReference>
<dbReference type="Gene3D" id="2.130.10.10">
    <property type="entry name" value="YVTN repeat-like/Quinoprotein amine dehydrogenase"/>
    <property type="match status" value="3"/>
</dbReference>
<dbReference type="InterPro" id="IPR019775">
    <property type="entry name" value="WD40_repeat_CS"/>
</dbReference>
<evidence type="ECO:0000256" key="3">
    <source>
        <dbReference type="PROSITE-ProRule" id="PRU00221"/>
    </source>
</evidence>
<feature type="repeat" description="WD" evidence="3">
    <location>
        <begin position="153"/>
        <end position="193"/>
    </location>
</feature>
<dbReference type="InterPro" id="IPR015943">
    <property type="entry name" value="WD40/YVTN_repeat-like_dom_sf"/>
</dbReference>
<organism evidence="4 5">
    <name type="scientific">Okeanomitos corallinicola TIOX110</name>
    <dbReference type="NCBI Taxonomy" id="3133117"/>
    <lineage>
        <taxon>Bacteria</taxon>
        <taxon>Bacillati</taxon>
        <taxon>Cyanobacteriota</taxon>
        <taxon>Cyanophyceae</taxon>
        <taxon>Nostocales</taxon>
        <taxon>Aphanizomenonaceae</taxon>
        <taxon>Okeanomitos</taxon>
    </lineage>
</organism>
<feature type="repeat" description="WD" evidence="3">
    <location>
        <begin position="336"/>
        <end position="360"/>
    </location>
</feature>
<dbReference type="Pfam" id="PF00400">
    <property type="entry name" value="WD40"/>
    <property type="match status" value="7"/>
</dbReference>
<dbReference type="RefSeq" id="WP_353933015.1">
    <property type="nucleotide sequence ID" value="NZ_CP150886.1"/>
</dbReference>
<evidence type="ECO:0000313" key="4">
    <source>
        <dbReference type="EMBL" id="WZB90121.1"/>
    </source>
</evidence>
<dbReference type="SMART" id="SM00320">
    <property type="entry name" value="WD40"/>
    <property type="match status" value="7"/>
</dbReference>
<feature type="repeat" description="WD" evidence="3">
    <location>
        <begin position="111"/>
        <end position="152"/>
    </location>
</feature>
<dbReference type="PROSITE" id="PS50082">
    <property type="entry name" value="WD_REPEATS_2"/>
    <property type="match status" value="7"/>
</dbReference>
<dbReference type="InterPro" id="IPR001680">
    <property type="entry name" value="WD40_rpt"/>
</dbReference>
<evidence type="ECO:0000313" key="5">
    <source>
        <dbReference type="Proteomes" id="UP001483337"/>
    </source>
</evidence>
<keyword evidence="1 3" id="KW-0853">WD repeat</keyword>
<sequence>MRTEGRREGKTPAMMSNLNWAILAAVMFSMPMVYNFDTNAAQAAKEVKINSSENISFTQPRLLRTLKGHTGTVKSLNFSPNGKILVSGGSNNEPIIRFWNPENGKKLATINRAHQGSVDSILISPDAKTLVSCGSDYRINLWNLQTLEFSRAFDGHTSPVLSLVTTPDSKILVSGGLDGIRLWDLQKQLPLATLVRYDNIIYTLAISPDGQTLASGDNKGIVKLWDLKSRQLIKQLKVHSQVVTGLTFTPNGETLVSASGDKTIKIWNINNGEQLQTFTGHNFPVNAIAINADGKTLASAAQDGIKLWDLTTGELKNPLTETNNSASAWTQPTKDIAFSTDGTMLASGGMDDKINIWLNR</sequence>
<dbReference type="SUPFAM" id="SSF50978">
    <property type="entry name" value="WD40 repeat-like"/>
    <property type="match status" value="1"/>
</dbReference>
<dbReference type="InterPro" id="IPR020472">
    <property type="entry name" value="WD40_PAC1"/>
</dbReference>
<name>A0ABZ2UYM0_9CYAN</name>
<accession>A0ABZ2UYM0</accession>
<dbReference type="PROSITE" id="PS00678">
    <property type="entry name" value="WD_REPEATS_1"/>
    <property type="match status" value="2"/>
</dbReference>
<dbReference type="Proteomes" id="UP001483337">
    <property type="component" value="Chromosome"/>
</dbReference>